<dbReference type="PATRIC" id="fig|595434.4.peg.1996"/>
<evidence type="ECO:0000313" key="1">
    <source>
        <dbReference type="EMBL" id="KLU05451.1"/>
    </source>
</evidence>
<sequence length="39" mass="4073">MAVGIRWPLGSGGLVEPSDLPPSATQIPADWRCHSEAAV</sequence>
<dbReference type="STRING" id="595434.RISK_002083"/>
<evidence type="ECO:0000313" key="2">
    <source>
        <dbReference type="Proteomes" id="UP000036367"/>
    </source>
</evidence>
<proteinExistence type="predicted"/>
<protein>
    <submittedName>
        <fullName evidence="1">Uncharacterized protein</fullName>
    </submittedName>
</protein>
<name>A0A0J1BFY2_RHOIS</name>
<reference evidence="1" key="1">
    <citation type="submission" date="2015-05" db="EMBL/GenBank/DDBJ databases">
        <title>Permanent draft genome of Rhodopirellula islandicus K833.</title>
        <authorList>
            <person name="Kizina J."/>
            <person name="Richter M."/>
            <person name="Glockner F.O."/>
            <person name="Harder J."/>
        </authorList>
    </citation>
    <scope>NUCLEOTIDE SEQUENCE [LARGE SCALE GENOMIC DNA]</scope>
    <source>
        <strain evidence="1">K833</strain>
    </source>
</reference>
<organism evidence="1 2">
    <name type="scientific">Rhodopirellula islandica</name>
    <dbReference type="NCBI Taxonomy" id="595434"/>
    <lineage>
        <taxon>Bacteria</taxon>
        <taxon>Pseudomonadati</taxon>
        <taxon>Planctomycetota</taxon>
        <taxon>Planctomycetia</taxon>
        <taxon>Pirellulales</taxon>
        <taxon>Pirellulaceae</taxon>
        <taxon>Rhodopirellula</taxon>
    </lineage>
</organism>
<keyword evidence="2" id="KW-1185">Reference proteome</keyword>
<accession>A0A0J1BFY2</accession>
<gene>
    <name evidence="1" type="ORF">RISK_002083</name>
</gene>
<dbReference type="EMBL" id="LECT01000017">
    <property type="protein sequence ID" value="KLU05451.1"/>
    <property type="molecule type" value="Genomic_DNA"/>
</dbReference>
<dbReference type="Proteomes" id="UP000036367">
    <property type="component" value="Unassembled WGS sequence"/>
</dbReference>
<comment type="caution">
    <text evidence="1">The sequence shown here is derived from an EMBL/GenBank/DDBJ whole genome shotgun (WGS) entry which is preliminary data.</text>
</comment>
<dbReference type="AlphaFoldDB" id="A0A0J1BFY2"/>